<dbReference type="OrthoDB" id="10471198at2759"/>
<feature type="coiled-coil region" evidence="1">
    <location>
        <begin position="231"/>
        <end position="258"/>
    </location>
</feature>
<evidence type="ECO:0000313" key="2">
    <source>
        <dbReference type="EMBL" id="KAJ2674766.1"/>
    </source>
</evidence>
<protein>
    <submittedName>
        <fullName evidence="2">Uncharacterized protein</fullName>
    </submittedName>
</protein>
<organism evidence="2 3">
    <name type="scientific">Coemansia spiralis</name>
    <dbReference type="NCBI Taxonomy" id="417178"/>
    <lineage>
        <taxon>Eukaryota</taxon>
        <taxon>Fungi</taxon>
        <taxon>Fungi incertae sedis</taxon>
        <taxon>Zoopagomycota</taxon>
        <taxon>Kickxellomycotina</taxon>
        <taxon>Kickxellomycetes</taxon>
        <taxon>Kickxellales</taxon>
        <taxon>Kickxellaceae</taxon>
        <taxon>Coemansia</taxon>
    </lineage>
</organism>
<accession>A0A9W8G6I6</accession>
<sequence>MSEYFYCKEFSRMRNGKQIRFIYCKRHPEVVIDYLKSFIRPLEKQKLDLELELRCKLTEDEFNSMTNTIKFDNEFDNSYKSYEIYLYDTILREYNNDNKDVKCLLFRKEENIWNYNYYACLSAEKKVTEKKGDLISRGEVKMKRYVKEVKGWNGVIFLSQVPKIRHDLEIEFDTPDNIIMARRVLLSKICGKPTLKQTSCKRLVIEGRDCCSSHLPENERIERKANRIRTRSSARTTVKTLKNENEILKEKNRILEIKFGALMEAFTGMRINNNASNEITAKTE</sequence>
<name>A0A9W8G6I6_9FUNG</name>
<reference evidence="2" key="1">
    <citation type="submission" date="2022-07" db="EMBL/GenBank/DDBJ databases">
        <title>Phylogenomic reconstructions and comparative analyses of Kickxellomycotina fungi.</title>
        <authorList>
            <person name="Reynolds N.K."/>
            <person name="Stajich J.E."/>
            <person name="Barry K."/>
            <person name="Grigoriev I.V."/>
            <person name="Crous P."/>
            <person name="Smith M.E."/>
        </authorList>
    </citation>
    <scope>NUCLEOTIDE SEQUENCE</scope>
    <source>
        <strain evidence="2">NRRL 3115</strain>
    </source>
</reference>
<dbReference type="AlphaFoldDB" id="A0A9W8G6I6"/>
<keyword evidence="1" id="KW-0175">Coiled coil</keyword>
<gene>
    <name evidence="2" type="ORF">GGI25_004229</name>
</gene>
<dbReference type="Proteomes" id="UP001151518">
    <property type="component" value="Unassembled WGS sequence"/>
</dbReference>
<proteinExistence type="predicted"/>
<dbReference type="EMBL" id="JANBTW010000054">
    <property type="protein sequence ID" value="KAJ2674766.1"/>
    <property type="molecule type" value="Genomic_DNA"/>
</dbReference>
<evidence type="ECO:0000256" key="1">
    <source>
        <dbReference type="SAM" id="Coils"/>
    </source>
</evidence>
<evidence type="ECO:0000313" key="3">
    <source>
        <dbReference type="Proteomes" id="UP001151518"/>
    </source>
</evidence>
<comment type="caution">
    <text evidence="2">The sequence shown here is derived from an EMBL/GenBank/DDBJ whole genome shotgun (WGS) entry which is preliminary data.</text>
</comment>